<sequence>MKVIVDQDKCVGSGQCVLTAERVFDQREEDGIVELLDPEPPAEAAADVRLAASLCPALAIRIEDATA</sequence>
<comment type="function">
    <text evidence="8">Ferredoxins are iron-sulfur proteins that transfer electrons in a wide variety of metabolic reactions.</text>
</comment>
<protein>
    <recommendedName>
        <fullName evidence="8">Ferredoxin</fullName>
    </recommendedName>
</protein>
<keyword evidence="10" id="KW-1185">Reference proteome</keyword>
<evidence type="ECO:0000256" key="7">
    <source>
        <dbReference type="ARBA" id="ARBA00023291"/>
    </source>
</evidence>
<dbReference type="PRINTS" id="PR00352">
    <property type="entry name" value="3FE4SFRDOXIN"/>
</dbReference>
<dbReference type="PANTHER" id="PTHR36923">
    <property type="entry name" value="FERREDOXIN"/>
    <property type="match status" value="1"/>
</dbReference>
<evidence type="ECO:0000256" key="8">
    <source>
        <dbReference type="RuleBase" id="RU368020"/>
    </source>
</evidence>
<dbReference type="InterPro" id="IPR051269">
    <property type="entry name" value="Fe-S_cluster_ET"/>
</dbReference>
<evidence type="ECO:0000313" key="10">
    <source>
        <dbReference type="Proteomes" id="UP001500683"/>
    </source>
</evidence>
<name>A0ABP7WSU7_9ACTN</name>
<dbReference type="Proteomes" id="UP001500683">
    <property type="component" value="Unassembled WGS sequence"/>
</dbReference>
<evidence type="ECO:0000256" key="2">
    <source>
        <dbReference type="ARBA" id="ARBA00022448"/>
    </source>
</evidence>
<keyword evidence="7" id="KW-0003">3Fe-4S</keyword>
<proteinExistence type="predicted"/>
<comment type="caution">
    <text evidence="9">The sequence shown here is derived from an EMBL/GenBank/DDBJ whole genome shotgun (WGS) entry which is preliminary data.</text>
</comment>
<gene>
    <name evidence="9" type="ORF">GCM10022214_69200</name>
</gene>
<accession>A0ABP7WSU7</accession>
<keyword evidence="6 8" id="KW-0411">Iron-sulfur</keyword>
<dbReference type="Gene3D" id="3.30.70.20">
    <property type="match status" value="1"/>
</dbReference>
<organism evidence="9 10">
    <name type="scientific">Actinomadura miaoliensis</name>
    <dbReference type="NCBI Taxonomy" id="430685"/>
    <lineage>
        <taxon>Bacteria</taxon>
        <taxon>Bacillati</taxon>
        <taxon>Actinomycetota</taxon>
        <taxon>Actinomycetes</taxon>
        <taxon>Streptosporangiales</taxon>
        <taxon>Thermomonosporaceae</taxon>
        <taxon>Actinomadura</taxon>
    </lineage>
</organism>
<evidence type="ECO:0000313" key="9">
    <source>
        <dbReference type="EMBL" id="GAA4095949.1"/>
    </source>
</evidence>
<evidence type="ECO:0000256" key="5">
    <source>
        <dbReference type="ARBA" id="ARBA00023004"/>
    </source>
</evidence>
<keyword evidence="5 8" id="KW-0408">Iron</keyword>
<dbReference type="InterPro" id="IPR001080">
    <property type="entry name" value="3Fe4S_ferredoxin"/>
</dbReference>
<evidence type="ECO:0000256" key="6">
    <source>
        <dbReference type="ARBA" id="ARBA00023014"/>
    </source>
</evidence>
<dbReference type="RefSeq" id="WP_344956010.1">
    <property type="nucleotide sequence ID" value="NZ_BAAAZG010000053.1"/>
</dbReference>
<reference evidence="10" key="1">
    <citation type="journal article" date="2019" name="Int. J. Syst. Evol. Microbiol.">
        <title>The Global Catalogue of Microorganisms (GCM) 10K type strain sequencing project: providing services to taxonomists for standard genome sequencing and annotation.</title>
        <authorList>
            <consortium name="The Broad Institute Genomics Platform"/>
            <consortium name="The Broad Institute Genome Sequencing Center for Infectious Disease"/>
            <person name="Wu L."/>
            <person name="Ma J."/>
        </authorList>
    </citation>
    <scope>NUCLEOTIDE SEQUENCE [LARGE SCALE GENOMIC DNA]</scope>
    <source>
        <strain evidence="10">JCM 16702</strain>
    </source>
</reference>
<evidence type="ECO:0000256" key="3">
    <source>
        <dbReference type="ARBA" id="ARBA00022723"/>
    </source>
</evidence>
<dbReference type="SUPFAM" id="SSF54862">
    <property type="entry name" value="4Fe-4S ferredoxins"/>
    <property type="match status" value="1"/>
</dbReference>
<keyword evidence="2 8" id="KW-0813">Transport</keyword>
<dbReference type="Pfam" id="PF13459">
    <property type="entry name" value="Fer4_15"/>
    <property type="match status" value="1"/>
</dbReference>
<dbReference type="PANTHER" id="PTHR36923:SF3">
    <property type="entry name" value="FERREDOXIN"/>
    <property type="match status" value="1"/>
</dbReference>
<keyword evidence="3 8" id="KW-0479">Metal-binding</keyword>
<evidence type="ECO:0000256" key="4">
    <source>
        <dbReference type="ARBA" id="ARBA00022982"/>
    </source>
</evidence>
<dbReference type="EMBL" id="BAAAZG010000053">
    <property type="protein sequence ID" value="GAA4095949.1"/>
    <property type="molecule type" value="Genomic_DNA"/>
</dbReference>
<evidence type="ECO:0000256" key="1">
    <source>
        <dbReference type="ARBA" id="ARBA00001927"/>
    </source>
</evidence>
<keyword evidence="4 8" id="KW-0249">Electron transport</keyword>
<comment type="cofactor">
    <cofactor evidence="1">
        <name>[3Fe-4S] cluster</name>
        <dbReference type="ChEBI" id="CHEBI:21137"/>
    </cofactor>
</comment>